<dbReference type="KEGG" id="tcd:AAIA72_12735"/>
<proteinExistence type="predicted"/>
<protein>
    <recommendedName>
        <fullName evidence="3">DUF1579 domain-containing protein</fullName>
    </recommendedName>
</protein>
<feature type="signal peptide" evidence="1">
    <location>
        <begin position="1"/>
        <end position="19"/>
    </location>
</feature>
<keyword evidence="1" id="KW-0732">Signal</keyword>
<organism evidence="2">
    <name type="scientific">Thermohahella caldifontis</name>
    <dbReference type="NCBI Taxonomy" id="3142973"/>
    <lineage>
        <taxon>Bacteria</taxon>
        <taxon>Pseudomonadati</taxon>
        <taxon>Pseudomonadota</taxon>
        <taxon>Gammaproteobacteria</taxon>
        <taxon>Oceanospirillales</taxon>
        <taxon>Hahellaceae</taxon>
        <taxon>Thermohahella</taxon>
    </lineage>
</organism>
<reference evidence="2" key="1">
    <citation type="submission" date="2024-05" db="EMBL/GenBank/DDBJ databases">
        <title>Genome sequencing of novel strain.</title>
        <authorList>
            <person name="Ganbat D."/>
            <person name="Ganbat S."/>
            <person name="Lee S.-J."/>
        </authorList>
    </citation>
    <scope>NUCLEOTIDE SEQUENCE</scope>
    <source>
        <strain evidence="2">SMD15-11</strain>
    </source>
</reference>
<evidence type="ECO:0000313" key="2">
    <source>
        <dbReference type="EMBL" id="XDT71666.1"/>
    </source>
</evidence>
<sequence length="190" mass="21294">MKTKIGVLLMFCVPVTALAADDCLTGKWEAVGESAKPSTARSDMDTLNISGRLTLEFGEDFAPGENDASKRRLKVTYEDYKVLGESTVGPVKNYKWARFEGTSEGHWLHPKDGPFVTLTPKDKVMSEWKLKMEIPGSGRPSDWQTLNSGPTRAPHRDEFEYECHGNELVLRNVMLPGIGALQYTGRFRRQ</sequence>
<evidence type="ECO:0000256" key="1">
    <source>
        <dbReference type="SAM" id="SignalP"/>
    </source>
</evidence>
<dbReference type="RefSeq" id="WP_369600691.1">
    <property type="nucleotide sequence ID" value="NZ_CP154858.1"/>
</dbReference>
<evidence type="ECO:0008006" key="3">
    <source>
        <dbReference type="Google" id="ProtNLM"/>
    </source>
</evidence>
<accession>A0AB39UTQ4</accession>
<gene>
    <name evidence="2" type="ORF">AAIA72_12735</name>
</gene>
<dbReference type="AlphaFoldDB" id="A0AB39UTQ4"/>
<feature type="chain" id="PRO_5044282776" description="DUF1579 domain-containing protein" evidence="1">
    <location>
        <begin position="20"/>
        <end position="190"/>
    </location>
</feature>
<name>A0AB39UTQ4_9GAMM</name>
<dbReference type="EMBL" id="CP154858">
    <property type="protein sequence ID" value="XDT71666.1"/>
    <property type="molecule type" value="Genomic_DNA"/>
</dbReference>